<dbReference type="GO" id="GO:0051536">
    <property type="term" value="F:iron-sulfur cluster binding"/>
    <property type="evidence" value="ECO:0007669"/>
    <property type="project" value="UniProtKB-KW"/>
</dbReference>
<evidence type="ECO:0000256" key="3">
    <source>
        <dbReference type="ARBA" id="ARBA00022679"/>
    </source>
</evidence>
<proteinExistence type="inferred from homology"/>
<dbReference type="InterPro" id="IPR015424">
    <property type="entry name" value="PyrdxlP-dep_Trfase"/>
</dbReference>
<dbReference type="EC" id="2.8.1.7" evidence="10"/>
<dbReference type="AlphaFoldDB" id="A0A517T344"/>
<name>A0A517T344_9BACT</name>
<dbReference type="Proteomes" id="UP000315003">
    <property type="component" value="Chromosome"/>
</dbReference>
<evidence type="ECO:0000256" key="5">
    <source>
        <dbReference type="ARBA" id="ARBA00022898"/>
    </source>
</evidence>
<dbReference type="RefSeq" id="WP_145277811.1">
    <property type="nucleotide sequence ID" value="NZ_CP036272.1"/>
</dbReference>
<keyword evidence="4" id="KW-0479">Metal-binding</keyword>
<dbReference type="Gene3D" id="3.90.1150.10">
    <property type="entry name" value="Aspartate Aminotransferase, domain 1"/>
    <property type="match status" value="1"/>
</dbReference>
<organism evidence="10 11">
    <name type="scientific">Stieleria bergensis</name>
    <dbReference type="NCBI Taxonomy" id="2528025"/>
    <lineage>
        <taxon>Bacteria</taxon>
        <taxon>Pseudomonadati</taxon>
        <taxon>Planctomycetota</taxon>
        <taxon>Planctomycetia</taxon>
        <taxon>Pirellulales</taxon>
        <taxon>Pirellulaceae</taxon>
        <taxon>Stieleria</taxon>
    </lineage>
</organism>
<feature type="domain" description="Aminotransferase class V" evidence="9">
    <location>
        <begin position="2"/>
        <end position="367"/>
    </location>
</feature>
<dbReference type="Gene3D" id="1.10.260.50">
    <property type="match status" value="1"/>
</dbReference>
<evidence type="ECO:0000256" key="6">
    <source>
        <dbReference type="ARBA" id="ARBA00023004"/>
    </source>
</evidence>
<evidence type="ECO:0000256" key="2">
    <source>
        <dbReference type="ARBA" id="ARBA00006490"/>
    </source>
</evidence>
<dbReference type="EMBL" id="CP036272">
    <property type="protein sequence ID" value="QDT62802.1"/>
    <property type="molecule type" value="Genomic_DNA"/>
</dbReference>
<dbReference type="PANTHER" id="PTHR11601:SF34">
    <property type="entry name" value="CYSTEINE DESULFURASE"/>
    <property type="match status" value="1"/>
</dbReference>
<evidence type="ECO:0000256" key="4">
    <source>
        <dbReference type="ARBA" id="ARBA00022723"/>
    </source>
</evidence>
<dbReference type="GO" id="GO:0046872">
    <property type="term" value="F:metal ion binding"/>
    <property type="evidence" value="ECO:0007669"/>
    <property type="project" value="UniProtKB-KW"/>
</dbReference>
<evidence type="ECO:0000256" key="1">
    <source>
        <dbReference type="ARBA" id="ARBA00001933"/>
    </source>
</evidence>
<dbReference type="Gene3D" id="3.40.640.10">
    <property type="entry name" value="Type I PLP-dependent aspartate aminotransferase-like (Major domain)"/>
    <property type="match status" value="1"/>
</dbReference>
<gene>
    <name evidence="10" type="primary">iscS_3</name>
    <name evidence="10" type="ORF">SV7mr_53530</name>
</gene>
<keyword evidence="6" id="KW-0408">Iron</keyword>
<dbReference type="PANTHER" id="PTHR11601">
    <property type="entry name" value="CYSTEINE DESULFURYLASE FAMILY MEMBER"/>
    <property type="match status" value="1"/>
</dbReference>
<accession>A0A517T344</accession>
<keyword evidence="5" id="KW-0663">Pyridoxal phosphate</keyword>
<comment type="similarity">
    <text evidence="2">Belongs to the class-V pyridoxal-phosphate-dependent aminotransferase family. NifS/IscS subfamily.</text>
</comment>
<dbReference type="PIRSF" id="PIRSF005572">
    <property type="entry name" value="NifS"/>
    <property type="match status" value="1"/>
</dbReference>
<evidence type="ECO:0000256" key="8">
    <source>
        <dbReference type="ARBA" id="ARBA00050776"/>
    </source>
</evidence>
<keyword evidence="7" id="KW-0411">Iron-sulfur</keyword>
<dbReference type="InterPro" id="IPR015421">
    <property type="entry name" value="PyrdxlP-dep_Trfase_major"/>
</dbReference>
<keyword evidence="11" id="KW-1185">Reference proteome</keyword>
<keyword evidence="3 10" id="KW-0808">Transferase</keyword>
<evidence type="ECO:0000259" key="9">
    <source>
        <dbReference type="Pfam" id="PF00266"/>
    </source>
</evidence>
<dbReference type="InterPro" id="IPR016454">
    <property type="entry name" value="Cysteine_dSase"/>
</dbReference>
<reference evidence="10 11" key="1">
    <citation type="submission" date="2019-02" db="EMBL/GenBank/DDBJ databases">
        <title>Deep-cultivation of Planctomycetes and their phenomic and genomic characterization uncovers novel biology.</title>
        <authorList>
            <person name="Wiegand S."/>
            <person name="Jogler M."/>
            <person name="Boedeker C."/>
            <person name="Pinto D."/>
            <person name="Vollmers J."/>
            <person name="Rivas-Marin E."/>
            <person name="Kohn T."/>
            <person name="Peeters S.H."/>
            <person name="Heuer A."/>
            <person name="Rast P."/>
            <person name="Oberbeckmann S."/>
            <person name="Bunk B."/>
            <person name="Jeske O."/>
            <person name="Meyerdierks A."/>
            <person name="Storesund J.E."/>
            <person name="Kallscheuer N."/>
            <person name="Luecker S."/>
            <person name="Lage O.M."/>
            <person name="Pohl T."/>
            <person name="Merkel B.J."/>
            <person name="Hornburger P."/>
            <person name="Mueller R.-W."/>
            <person name="Bruemmer F."/>
            <person name="Labrenz M."/>
            <person name="Spormann A.M."/>
            <person name="Op den Camp H."/>
            <person name="Overmann J."/>
            <person name="Amann R."/>
            <person name="Jetten M.S.M."/>
            <person name="Mascher T."/>
            <person name="Medema M.H."/>
            <person name="Devos D.P."/>
            <person name="Kaster A.-K."/>
            <person name="Ovreas L."/>
            <person name="Rohde M."/>
            <person name="Galperin M.Y."/>
            <person name="Jogler C."/>
        </authorList>
    </citation>
    <scope>NUCLEOTIDE SEQUENCE [LARGE SCALE GENOMIC DNA]</scope>
    <source>
        <strain evidence="10 11">SV_7m_r</strain>
    </source>
</reference>
<sequence length="383" mass="40306">MIYLDNNATTTIDPLVVDAMTQQWARGPFNPSSQHQLGQQASQQLDLALLEMGRCLNSDFTTPGGPRLIWTSGGTESNNLALAGLGDDPAAPLIVSRIEHPSVLRFAQLAEKSGRQVSYLNICSDGSVDLNHLQELLDAQHSLSPVVAVMSANNETGVIQPIEQLASLCRAAGALVHVDATQSIGKEPLDLATLPIDSLCFSAHKFHGPVGVGALWLGAGVNIRPHLIGGEQQLLSRPGTIPVPLAAGTAKALSLAVGNLSEHRATMVRLRDLLEQRLAAAIPPLVIHGVDAKRLPNTTCVSFPGTDRQSMLMALDMAGVCCSSGSACSSGSSPPSHVLLAMGCDDALVSSAIRFGVSRFSTTGDIDTAAERICLVHKRLTSR</sequence>
<dbReference type="SUPFAM" id="SSF53383">
    <property type="entry name" value="PLP-dependent transferases"/>
    <property type="match status" value="1"/>
</dbReference>
<dbReference type="GO" id="GO:0031071">
    <property type="term" value="F:cysteine desulfurase activity"/>
    <property type="evidence" value="ECO:0007669"/>
    <property type="project" value="UniProtKB-EC"/>
</dbReference>
<evidence type="ECO:0000256" key="7">
    <source>
        <dbReference type="ARBA" id="ARBA00023014"/>
    </source>
</evidence>
<protein>
    <submittedName>
        <fullName evidence="10">Cysteine desulfurase</fullName>
        <ecNumber evidence="10">2.8.1.7</ecNumber>
    </submittedName>
</protein>
<dbReference type="OrthoDB" id="9808002at2"/>
<evidence type="ECO:0000313" key="10">
    <source>
        <dbReference type="EMBL" id="QDT62802.1"/>
    </source>
</evidence>
<comment type="catalytic activity">
    <reaction evidence="8">
        <text>(sulfur carrier)-H + L-cysteine = (sulfur carrier)-SH + L-alanine</text>
        <dbReference type="Rhea" id="RHEA:43892"/>
        <dbReference type="Rhea" id="RHEA-COMP:14737"/>
        <dbReference type="Rhea" id="RHEA-COMP:14739"/>
        <dbReference type="ChEBI" id="CHEBI:29917"/>
        <dbReference type="ChEBI" id="CHEBI:35235"/>
        <dbReference type="ChEBI" id="CHEBI:57972"/>
        <dbReference type="ChEBI" id="CHEBI:64428"/>
        <dbReference type="EC" id="2.8.1.7"/>
    </reaction>
</comment>
<dbReference type="Pfam" id="PF00266">
    <property type="entry name" value="Aminotran_5"/>
    <property type="match status" value="1"/>
</dbReference>
<dbReference type="InterPro" id="IPR015422">
    <property type="entry name" value="PyrdxlP-dep_Trfase_small"/>
</dbReference>
<comment type="cofactor">
    <cofactor evidence="1">
        <name>pyridoxal 5'-phosphate</name>
        <dbReference type="ChEBI" id="CHEBI:597326"/>
    </cofactor>
</comment>
<dbReference type="InterPro" id="IPR000192">
    <property type="entry name" value="Aminotrans_V_dom"/>
</dbReference>
<evidence type="ECO:0000313" key="11">
    <source>
        <dbReference type="Proteomes" id="UP000315003"/>
    </source>
</evidence>